<dbReference type="Proteomes" id="UP000503462">
    <property type="component" value="Chromosome 2"/>
</dbReference>
<feature type="region of interest" description="Disordered" evidence="1">
    <location>
        <begin position="61"/>
        <end position="102"/>
    </location>
</feature>
<feature type="compositionally biased region" description="Polar residues" evidence="1">
    <location>
        <begin position="61"/>
        <end position="70"/>
    </location>
</feature>
<feature type="region of interest" description="Disordered" evidence="1">
    <location>
        <begin position="247"/>
        <end position="323"/>
    </location>
</feature>
<feature type="compositionally biased region" description="Basic residues" evidence="1">
    <location>
        <begin position="93"/>
        <end position="102"/>
    </location>
</feature>
<feature type="compositionally biased region" description="Polar residues" evidence="1">
    <location>
        <begin position="294"/>
        <end position="305"/>
    </location>
</feature>
<name>A0A6H0XSV9_9PEZI</name>
<feature type="region of interest" description="Disordered" evidence="1">
    <location>
        <begin position="710"/>
        <end position="734"/>
    </location>
</feature>
<dbReference type="InterPro" id="IPR029033">
    <property type="entry name" value="His_PPase_superfam"/>
</dbReference>
<sequence>MAQQPAVVIIARHGPRLDAADTNWHLNTPTPYDPPLTYGGWKNSTTLGIRIASLLHAREQSLSSHATTTEPPTPQGVHSHDFASSHKNQYTQSRKRKRRTHKVVIHSSPFLRCVQTSVAIAAGLSQFAPPTSNAATRSTAPSRSRTPNHFSVMSPRPSVSDHNTTTGLLAVPESKHGLAQEVSRRVAQGRHKRVKLRVDAFLGEWLNPEYFEDITPPPPSAMMVATAKAELMQNDTIDIFTPSITHKSSRSSLWGGASAGTRPQSRDSALEDWDDIHDSLPPPLSPRRDRTSSHGSVASNDSAGSRTHPYRFGPQSFFRPDTTAYTPPVPTYAMSTSDRIPKGYVAHAKNSCTNIDFHWDSSRQPQDWGDGGEYGEEWSLMQRRFRRGLTHLINWYGQHKADDRGEDALGLDQAEHHDDDLEEQEDLVVIIVTHGAGCNALIGALTGQPVLLDVGTASLTMGVRKDDAPVASDMSADSLFKGERDRRGSLDSGLTAYYDLKIIADSSHLRPGYDPFRSFSSAARPADPLSRLRPARGDSMPSVASSTSWSEHNELAGRGSMSTALGSIRRPHSSSQVPTSAPTSTPGLSTPDLRDTLSVTDSGVTTPSSFTGLWTPPSARTPQMQAKYIRDERREIFSSLDEGVATRIATVPETGSLAPGTDHRPDNKRADTLVETDPDKAEAIEQLREQLTDKSATLTRKVLWAASIEDHPVRSPRDGQKRRWTLQPEEVPMD</sequence>
<evidence type="ECO:0000313" key="2">
    <source>
        <dbReference type="EMBL" id="QIW97734.1"/>
    </source>
</evidence>
<feature type="compositionally biased region" description="Polar residues" evidence="1">
    <location>
        <begin position="573"/>
        <end position="588"/>
    </location>
</feature>
<organism evidence="2 3">
    <name type="scientific">Peltaster fructicola</name>
    <dbReference type="NCBI Taxonomy" id="286661"/>
    <lineage>
        <taxon>Eukaryota</taxon>
        <taxon>Fungi</taxon>
        <taxon>Dikarya</taxon>
        <taxon>Ascomycota</taxon>
        <taxon>Pezizomycotina</taxon>
        <taxon>Dothideomycetes</taxon>
        <taxon>Dothideomycetes incertae sedis</taxon>
        <taxon>Peltaster</taxon>
    </lineage>
</organism>
<dbReference type="AlphaFoldDB" id="A0A6H0XSV9"/>
<accession>A0A6H0XSV9</accession>
<dbReference type="InterPro" id="IPR051710">
    <property type="entry name" value="Phosphatase_SH3-domain"/>
</dbReference>
<protein>
    <recommendedName>
        <fullName evidence="4">Phosphoglycerate mutase family protein</fullName>
    </recommendedName>
</protein>
<feature type="region of interest" description="Disordered" evidence="1">
    <location>
        <begin position="517"/>
        <end position="623"/>
    </location>
</feature>
<keyword evidence="3" id="KW-1185">Reference proteome</keyword>
<feature type="compositionally biased region" description="Polar residues" evidence="1">
    <location>
        <begin position="597"/>
        <end position="623"/>
    </location>
</feature>
<gene>
    <name evidence="2" type="ORF">AMS68_003252</name>
</gene>
<dbReference type="Gene3D" id="3.40.50.1240">
    <property type="entry name" value="Phosphoglycerate mutase-like"/>
    <property type="match status" value="2"/>
</dbReference>
<feature type="region of interest" description="Disordered" evidence="1">
    <location>
        <begin position="128"/>
        <end position="162"/>
    </location>
</feature>
<dbReference type="EMBL" id="CP051140">
    <property type="protein sequence ID" value="QIW97734.1"/>
    <property type="molecule type" value="Genomic_DNA"/>
</dbReference>
<dbReference type="PANTHER" id="PTHR16469:SF27">
    <property type="entry name" value="UBIQUITIN-ASSOCIATED AND SH3 DOMAIN-CONTAINING BA-RELATED"/>
    <property type="match status" value="1"/>
</dbReference>
<evidence type="ECO:0000313" key="3">
    <source>
        <dbReference type="Proteomes" id="UP000503462"/>
    </source>
</evidence>
<dbReference type="SUPFAM" id="SSF53254">
    <property type="entry name" value="Phosphoglycerate mutase-like"/>
    <property type="match status" value="1"/>
</dbReference>
<proteinExistence type="predicted"/>
<evidence type="ECO:0008006" key="4">
    <source>
        <dbReference type="Google" id="ProtNLM"/>
    </source>
</evidence>
<feature type="compositionally biased region" description="Polar residues" evidence="1">
    <location>
        <begin position="128"/>
        <end position="151"/>
    </location>
</feature>
<evidence type="ECO:0000256" key="1">
    <source>
        <dbReference type="SAM" id="MobiDB-lite"/>
    </source>
</evidence>
<dbReference type="CDD" id="cd07040">
    <property type="entry name" value="HP"/>
    <property type="match status" value="1"/>
</dbReference>
<reference evidence="2 3" key="1">
    <citation type="journal article" date="2016" name="Sci. Rep.">
        <title>Peltaster fructicola genome reveals evolution from an invasive phytopathogen to an ectophytic parasite.</title>
        <authorList>
            <person name="Xu C."/>
            <person name="Chen H."/>
            <person name="Gleason M.L."/>
            <person name="Xu J.R."/>
            <person name="Liu H."/>
            <person name="Zhang R."/>
            <person name="Sun G."/>
        </authorList>
    </citation>
    <scope>NUCLEOTIDE SEQUENCE [LARGE SCALE GENOMIC DNA]</scope>
    <source>
        <strain evidence="2 3">LNHT1506</strain>
    </source>
</reference>
<dbReference type="OrthoDB" id="3898179at2759"/>
<feature type="compositionally biased region" description="Basic and acidic residues" evidence="1">
    <location>
        <begin position="710"/>
        <end position="721"/>
    </location>
</feature>
<dbReference type="PANTHER" id="PTHR16469">
    <property type="entry name" value="UBIQUITIN-ASSOCIATED AND SH3 DOMAIN-CONTAINING BA-RELATED"/>
    <property type="match status" value="1"/>
</dbReference>